<keyword evidence="3" id="KW-1185">Reference proteome</keyword>
<evidence type="ECO:0000313" key="3">
    <source>
        <dbReference type="Proteomes" id="UP000321234"/>
    </source>
</evidence>
<keyword evidence="2" id="KW-0378">Hydrolase</keyword>
<sequence length="299" mass="28891">MLPLTRARRVQIAATGVLTVLALALVGWLLLRPAAPVAGAGSSPEAAAAGLTTSLEQTGASAAPTDAPTDAAPSAAPASLAPAPEPSVTLTATTPTSTTAGPEASVPGGAPVAFVGDGLDPAGAANDWSALAASALTGAGAPVARSVAAADGAGWASRSADGRTFADLLDQVTGDQTRVIVLLGSRNDLANPAAVGPGAQQAIRVAKAKAPQAQVVVVGPPALGDEGSAALTATRRALSAATAEAGVIYLDPAATGSELTSAATTTSDGSVRLTTTGQVELADQVLPVLQRLLVVPTAG</sequence>
<evidence type="ECO:0000256" key="1">
    <source>
        <dbReference type="SAM" id="MobiDB-lite"/>
    </source>
</evidence>
<dbReference type="EMBL" id="VKAC01000005">
    <property type="protein sequence ID" value="TXR56279.1"/>
    <property type="molecule type" value="Genomic_DNA"/>
</dbReference>
<organism evidence="2 3">
    <name type="scientific">Quadrisphaera setariae</name>
    <dbReference type="NCBI Taxonomy" id="2593304"/>
    <lineage>
        <taxon>Bacteria</taxon>
        <taxon>Bacillati</taxon>
        <taxon>Actinomycetota</taxon>
        <taxon>Actinomycetes</taxon>
        <taxon>Kineosporiales</taxon>
        <taxon>Kineosporiaceae</taxon>
        <taxon>Quadrisphaera</taxon>
    </lineage>
</organism>
<dbReference type="Proteomes" id="UP000321234">
    <property type="component" value="Unassembled WGS sequence"/>
</dbReference>
<name>A0A5C8ZG69_9ACTN</name>
<reference evidence="2 3" key="1">
    <citation type="submission" date="2019-07" db="EMBL/GenBank/DDBJ databases">
        <title>Quadrisphaera sp. strain DD2A genome sequencing and assembly.</title>
        <authorList>
            <person name="Kim I."/>
        </authorList>
    </citation>
    <scope>NUCLEOTIDE SEQUENCE [LARGE SCALE GENOMIC DNA]</scope>
    <source>
        <strain evidence="2 3">DD2A</strain>
    </source>
</reference>
<dbReference type="SUPFAM" id="SSF52266">
    <property type="entry name" value="SGNH hydrolase"/>
    <property type="match status" value="1"/>
</dbReference>
<evidence type="ECO:0000313" key="2">
    <source>
        <dbReference type="EMBL" id="TXR56279.1"/>
    </source>
</evidence>
<comment type="caution">
    <text evidence="2">The sequence shown here is derived from an EMBL/GenBank/DDBJ whole genome shotgun (WGS) entry which is preliminary data.</text>
</comment>
<dbReference type="OrthoDB" id="10012331at2"/>
<dbReference type="Gene3D" id="3.40.50.1110">
    <property type="entry name" value="SGNH hydrolase"/>
    <property type="match status" value="1"/>
</dbReference>
<dbReference type="CDD" id="cd00229">
    <property type="entry name" value="SGNH_hydrolase"/>
    <property type="match status" value="1"/>
</dbReference>
<proteinExistence type="predicted"/>
<protein>
    <submittedName>
        <fullName evidence="2">SGNH/GDSL hydrolase family protein</fullName>
    </submittedName>
</protein>
<feature type="compositionally biased region" description="Low complexity" evidence="1">
    <location>
        <begin position="60"/>
        <end position="105"/>
    </location>
</feature>
<dbReference type="InterPro" id="IPR036514">
    <property type="entry name" value="SGNH_hydro_sf"/>
</dbReference>
<dbReference type="AlphaFoldDB" id="A0A5C8ZG69"/>
<accession>A0A5C8ZG69</accession>
<feature type="region of interest" description="Disordered" evidence="1">
    <location>
        <begin position="58"/>
        <end position="109"/>
    </location>
</feature>
<gene>
    <name evidence="2" type="ORF">FMM08_09135</name>
</gene>
<dbReference type="GO" id="GO:0016787">
    <property type="term" value="F:hydrolase activity"/>
    <property type="evidence" value="ECO:0007669"/>
    <property type="project" value="UniProtKB-KW"/>
</dbReference>
<dbReference type="RefSeq" id="WP_147926072.1">
    <property type="nucleotide sequence ID" value="NZ_VKAC01000005.1"/>
</dbReference>